<dbReference type="PANTHER" id="PTHR33514">
    <property type="entry name" value="PROTEIN ABCI12, CHLOROPLASTIC"/>
    <property type="match status" value="1"/>
</dbReference>
<keyword evidence="7" id="KW-1185">Reference proteome</keyword>
<dbReference type="PANTHER" id="PTHR33514:SF1">
    <property type="entry name" value="ABC TRANSPORTER PERMEASE"/>
    <property type="match status" value="1"/>
</dbReference>
<dbReference type="AlphaFoldDB" id="A0A920BVZ4"/>
<feature type="transmembrane region" description="Helical" evidence="5">
    <location>
        <begin position="66"/>
        <end position="85"/>
    </location>
</feature>
<feature type="transmembrane region" description="Helical" evidence="5">
    <location>
        <begin position="247"/>
        <end position="266"/>
    </location>
</feature>
<feature type="transmembrane region" description="Helical" evidence="5">
    <location>
        <begin position="42"/>
        <end position="59"/>
    </location>
</feature>
<evidence type="ECO:0000313" key="6">
    <source>
        <dbReference type="EMBL" id="GIN63922.1"/>
    </source>
</evidence>
<evidence type="ECO:0000256" key="3">
    <source>
        <dbReference type="ARBA" id="ARBA00022989"/>
    </source>
</evidence>
<sequence>MAVEMLSYIERNTAVHRLTGVTKLLCFILWSTAAMLTYDTRILIFLFLMSIWIFIVSKIEIKEVSFVLIFIFIFLLLNNVAIYGFSPQEGVKIYGTSHVLFEIAGRYNVTLEQIFYQFNITLKYFTVAPVALLFIVTTHPSEFAASLNKIGISYRISYAVSLALRYIPDVQRDFRNIALAQQARGLDMSNKEKLPKRVKNAASIIIPLILSSLDKIETISNAMELRGFGKNKKRTWYSSRPFQKSDYLVLTCFILILAASLIITFHDGNRFYNPFQ</sequence>
<keyword evidence="4 5" id="KW-0472">Membrane</keyword>
<evidence type="ECO:0000256" key="4">
    <source>
        <dbReference type="ARBA" id="ARBA00023136"/>
    </source>
</evidence>
<feature type="transmembrane region" description="Helical" evidence="5">
    <location>
        <begin position="114"/>
        <end position="136"/>
    </location>
</feature>
<dbReference type="EMBL" id="BORC01000009">
    <property type="protein sequence ID" value="GIN63922.1"/>
    <property type="molecule type" value="Genomic_DNA"/>
</dbReference>
<organism evidence="6 7">
    <name type="scientific">Robertmurraya siralis</name>
    <dbReference type="NCBI Taxonomy" id="77777"/>
    <lineage>
        <taxon>Bacteria</taxon>
        <taxon>Bacillati</taxon>
        <taxon>Bacillota</taxon>
        <taxon>Bacilli</taxon>
        <taxon>Bacillales</taxon>
        <taxon>Bacillaceae</taxon>
        <taxon>Robertmurraya</taxon>
    </lineage>
</organism>
<comment type="caution">
    <text evidence="6">The sequence shown here is derived from an EMBL/GenBank/DDBJ whole genome shotgun (WGS) entry which is preliminary data.</text>
</comment>
<comment type="subcellular location">
    <subcellularLocation>
        <location evidence="1">Membrane</location>
        <topology evidence="1">Multi-pass membrane protein</topology>
    </subcellularLocation>
</comment>
<evidence type="ECO:0000256" key="5">
    <source>
        <dbReference type="SAM" id="Phobius"/>
    </source>
</evidence>
<dbReference type="InterPro" id="IPR003339">
    <property type="entry name" value="ABC/ECF_trnsptr_transmembrane"/>
</dbReference>
<dbReference type="GO" id="GO:0005886">
    <property type="term" value="C:plasma membrane"/>
    <property type="evidence" value="ECO:0007669"/>
    <property type="project" value="TreeGrafter"/>
</dbReference>
<proteinExistence type="predicted"/>
<keyword evidence="3 5" id="KW-1133">Transmembrane helix</keyword>
<dbReference type="CDD" id="cd16914">
    <property type="entry name" value="EcfT"/>
    <property type="match status" value="1"/>
</dbReference>
<protein>
    <submittedName>
        <fullName evidence="6">Cobalt ABC transporter permease</fullName>
    </submittedName>
</protein>
<evidence type="ECO:0000313" key="7">
    <source>
        <dbReference type="Proteomes" id="UP000682111"/>
    </source>
</evidence>
<dbReference type="RefSeq" id="WP_095312836.1">
    <property type="nucleotide sequence ID" value="NZ_BORC01000009.1"/>
</dbReference>
<gene>
    <name evidence="6" type="ORF">J27TS8_39150</name>
</gene>
<dbReference type="Proteomes" id="UP000682111">
    <property type="component" value="Unassembled WGS sequence"/>
</dbReference>
<keyword evidence="2 5" id="KW-0812">Transmembrane</keyword>
<name>A0A920BVZ4_9BACI</name>
<dbReference type="Pfam" id="PF02361">
    <property type="entry name" value="CbiQ"/>
    <property type="match status" value="1"/>
</dbReference>
<evidence type="ECO:0000256" key="1">
    <source>
        <dbReference type="ARBA" id="ARBA00004141"/>
    </source>
</evidence>
<reference evidence="6" key="1">
    <citation type="submission" date="2021-03" db="EMBL/GenBank/DDBJ databases">
        <title>Antimicrobial resistance genes in bacteria isolated from Japanese honey, and their potential for conferring macrolide and lincosamide resistance in the American foulbrood pathogen Paenibacillus larvae.</title>
        <authorList>
            <person name="Okamoto M."/>
            <person name="Kumagai M."/>
            <person name="Kanamori H."/>
            <person name="Takamatsu D."/>
        </authorList>
    </citation>
    <scope>NUCLEOTIDE SEQUENCE</scope>
    <source>
        <strain evidence="6">J27TS8</strain>
    </source>
</reference>
<accession>A0A920BVZ4</accession>
<feature type="transmembrane region" description="Helical" evidence="5">
    <location>
        <begin position="20"/>
        <end position="36"/>
    </location>
</feature>
<evidence type="ECO:0000256" key="2">
    <source>
        <dbReference type="ARBA" id="ARBA00022692"/>
    </source>
</evidence>